<keyword evidence="4 6" id="KW-0539">Nucleus</keyword>
<dbReference type="PANTHER" id="PTHR21704">
    <property type="entry name" value="NIPPED-B-LIKE PROTEIN DELANGIN SCC2-RELATED"/>
    <property type="match status" value="1"/>
</dbReference>
<dbReference type="CTD" id="3355136"/>
<dbReference type="InterPro" id="IPR024986">
    <property type="entry name" value="Nipped-B_C"/>
</dbReference>
<comment type="similarity">
    <text evidence="2 6">Belongs to the SCC2/Nipped-B family.</text>
</comment>
<dbReference type="InterPro" id="IPR033031">
    <property type="entry name" value="Scc2/Nipped-B"/>
</dbReference>
<dbReference type="GO" id="GO:0061775">
    <property type="term" value="F:cohesin loader activity"/>
    <property type="evidence" value="ECO:0007669"/>
    <property type="project" value="InterPro"/>
</dbReference>
<dbReference type="GO" id="GO:1990414">
    <property type="term" value="P:replication-born double-strand break repair via sister chromatid exchange"/>
    <property type="evidence" value="ECO:0007669"/>
    <property type="project" value="TreeGrafter"/>
</dbReference>
<keyword evidence="5 6" id="KW-0131">Cell cycle</keyword>
<dbReference type="GO" id="GO:0071169">
    <property type="term" value="P:establishment of protein localization to chromatin"/>
    <property type="evidence" value="ECO:0007669"/>
    <property type="project" value="TreeGrafter"/>
</dbReference>
<evidence type="ECO:0000256" key="7">
    <source>
        <dbReference type="SAM" id="MobiDB-lite"/>
    </source>
</evidence>
<feature type="compositionally biased region" description="Acidic residues" evidence="7">
    <location>
        <begin position="2060"/>
        <end position="2074"/>
    </location>
</feature>
<feature type="compositionally biased region" description="Basic residues" evidence="7">
    <location>
        <begin position="2045"/>
        <end position="2055"/>
    </location>
</feature>
<feature type="compositionally biased region" description="Basic and acidic residues" evidence="7">
    <location>
        <begin position="417"/>
        <end position="433"/>
    </location>
</feature>
<dbReference type="GO" id="GO:0034087">
    <property type="term" value="P:establishment of mitotic sister chromatid cohesion"/>
    <property type="evidence" value="ECO:0007669"/>
    <property type="project" value="TreeGrafter"/>
</dbReference>
<organism evidence="9 10">
    <name type="scientific">Dendroctonus ponderosae</name>
    <name type="common">Mountain pine beetle</name>
    <dbReference type="NCBI Taxonomy" id="77166"/>
    <lineage>
        <taxon>Eukaryota</taxon>
        <taxon>Metazoa</taxon>
        <taxon>Ecdysozoa</taxon>
        <taxon>Arthropoda</taxon>
        <taxon>Hexapoda</taxon>
        <taxon>Insecta</taxon>
        <taxon>Pterygota</taxon>
        <taxon>Neoptera</taxon>
        <taxon>Endopterygota</taxon>
        <taxon>Coleoptera</taxon>
        <taxon>Polyphaga</taxon>
        <taxon>Cucujiformia</taxon>
        <taxon>Curculionidae</taxon>
        <taxon>Scolytinae</taxon>
        <taxon>Dendroctonus</taxon>
    </lineage>
</organism>
<evidence type="ECO:0000256" key="2">
    <source>
        <dbReference type="ARBA" id="ARBA00009252"/>
    </source>
</evidence>
<feature type="region of interest" description="Disordered" evidence="7">
    <location>
        <begin position="2010"/>
        <end position="2074"/>
    </location>
</feature>
<dbReference type="Proteomes" id="UP000019118">
    <property type="component" value="Unassembled WGS sequence"/>
</dbReference>
<evidence type="ECO:0000259" key="8">
    <source>
        <dbReference type="Pfam" id="PF12830"/>
    </source>
</evidence>
<feature type="compositionally biased region" description="Basic and acidic residues" evidence="7">
    <location>
        <begin position="2025"/>
        <end position="2044"/>
    </location>
</feature>
<dbReference type="SUPFAM" id="SSF48371">
    <property type="entry name" value="ARM repeat"/>
    <property type="match status" value="1"/>
</dbReference>
<evidence type="ECO:0000256" key="6">
    <source>
        <dbReference type="RuleBase" id="RU364107"/>
    </source>
</evidence>
<dbReference type="Pfam" id="PF12830">
    <property type="entry name" value="Nipped-B_C"/>
    <property type="match status" value="1"/>
</dbReference>
<reference evidence="10" key="1">
    <citation type="journal article" date="2013" name="Genome Biol.">
        <title>Draft genome of the mountain pine beetle, Dendroctonus ponderosae Hopkins, a major forest pest.</title>
        <authorList>
            <person name="Keeling C.I."/>
            <person name="Yuen M.M."/>
            <person name="Liao N.Y."/>
            <person name="Docking T.R."/>
            <person name="Chan S.K."/>
            <person name="Taylor G.A."/>
            <person name="Palmquist D.L."/>
            <person name="Jackman S.D."/>
            <person name="Nguyen A."/>
            <person name="Li M."/>
            <person name="Henderson H."/>
            <person name="Janes J.K."/>
            <person name="Zhao Y."/>
            <person name="Pandoh P."/>
            <person name="Moore R."/>
            <person name="Sperling F.A."/>
            <person name="Huber D.P."/>
            <person name="Birol I."/>
            <person name="Jones S.J."/>
            <person name="Bohlmann J."/>
        </authorList>
    </citation>
    <scope>NUCLEOTIDE SEQUENCE</scope>
</reference>
<feature type="domain" description="Sister chromatid cohesion C-terminal" evidence="8">
    <location>
        <begin position="1627"/>
        <end position="1807"/>
    </location>
</feature>
<dbReference type="InterPro" id="IPR011989">
    <property type="entry name" value="ARM-like"/>
</dbReference>
<feature type="region of interest" description="Disordered" evidence="7">
    <location>
        <begin position="417"/>
        <end position="459"/>
    </location>
</feature>
<feature type="region of interest" description="Disordered" evidence="7">
    <location>
        <begin position="948"/>
        <end position="969"/>
    </location>
</feature>
<proteinExistence type="inferred from homology"/>
<dbReference type="PANTHER" id="PTHR21704:SF18">
    <property type="entry name" value="NIPPED-B-LIKE PROTEIN"/>
    <property type="match status" value="1"/>
</dbReference>
<name>A0AAR5PVY9_DENPD</name>
<dbReference type="InterPro" id="IPR016024">
    <property type="entry name" value="ARM-type_fold"/>
</dbReference>
<dbReference type="GO" id="GO:0140588">
    <property type="term" value="P:chromatin looping"/>
    <property type="evidence" value="ECO:0007669"/>
    <property type="project" value="InterPro"/>
</dbReference>
<dbReference type="Gene3D" id="1.25.10.10">
    <property type="entry name" value="Leucine-rich Repeat Variant"/>
    <property type="match status" value="1"/>
</dbReference>
<dbReference type="GO" id="GO:0010468">
    <property type="term" value="P:regulation of gene expression"/>
    <property type="evidence" value="ECO:0007669"/>
    <property type="project" value="InterPro"/>
</dbReference>
<dbReference type="KEGG" id="dpa:109540993"/>
<dbReference type="GO" id="GO:0003682">
    <property type="term" value="F:chromatin binding"/>
    <property type="evidence" value="ECO:0007669"/>
    <property type="project" value="TreeGrafter"/>
</dbReference>
<evidence type="ECO:0000313" key="10">
    <source>
        <dbReference type="Proteomes" id="UP000019118"/>
    </source>
</evidence>
<feature type="region of interest" description="Disordered" evidence="7">
    <location>
        <begin position="1020"/>
        <end position="1057"/>
    </location>
</feature>
<feature type="compositionally biased region" description="Acidic residues" evidence="7">
    <location>
        <begin position="444"/>
        <end position="456"/>
    </location>
</feature>
<comment type="subcellular location">
    <subcellularLocation>
        <location evidence="1 6">Nucleus</location>
    </subcellularLocation>
</comment>
<accession>A0AAR5PVY9</accession>
<feature type="compositionally biased region" description="Polar residues" evidence="7">
    <location>
        <begin position="157"/>
        <end position="181"/>
    </location>
</feature>
<feature type="compositionally biased region" description="Acidic residues" evidence="7">
    <location>
        <begin position="1037"/>
        <end position="1050"/>
    </location>
</feature>
<evidence type="ECO:0000256" key="1">
    <source>
        <dbReference type="ARBA" id="ARBA00004123"/>
    </source>
</evidence>
<dbReference type="EnsemblMetazoa" id="XM_019909616.1">
    <property type="protein sequence ID" value="XP_019765175.1"/>
    <property type="gene ID" value="LOC109540993"/>
</dbReference>
<sequence>MDPGIPHVPITTLAGVASLTDCKAALPAEYSILKVLPELPLPTPSPQTIGNKSLLFHPRVAEEAQNLLGQKNEVLIPQLVASLEKTSADHIEVKDNYAGADSKLDQQDGMPDLLKAVLQANPEVFSGKAYQQRLLLQQRQLQQQQYLRQQQVLQQQAHSSQQSEPLTPRVSQSDSNQKSAELATTQEHYFKPKLPEAQNQIMQEIVHEVPQHVPQVPSSVSNIPTSVIQHAESQILEKQQIQLQSTQHKLSNSFAMEVKGVKFPPVTSAKTITTSPDSITGVFPNMSTLPCSISTVSGGFNHTTTTSELRQLRRPINRGQQHPSTVIRDSPSSEDHLTNLVNFPDDHQSAPTLSDYSSEMEKLKLEQSNLDIKQVVVVKLDRISEEDQVLMQRSLTEFVQTKPQLAKELGIELKKGKNYKEDSDSEKEGEQPTRRRVKRKYKESDDEFDPNEEPDPTDTFSALIGKRRRVASKDDAEPEAFVLSKPKLRRVEKKFVPVLQKLPSEELMESNTYVRFNKSLEHVLRSGEDIDFAEIGADDMIQDEHLLSRSIMSELCTEAAKLKVLGAMEMIPTDKLTRLLSILELNIRGGDRISPITDEDNESIRQYWLETTMERVMGAANACLTSLYIMTSPNMSKKVYLEEIIDRVVLYIKYHLSNTIFPSYDSTYKLDNKKKDGRRKKSTPMSGKGISNLYTKISELVNLLSELLNIQILTDTSVLHASSMGISPFFVENVSELQLACLKLVTTIFTKYETHRRILLDDILASIARLPSTKRSLRTYRLNSEEHIQMLTALVLQLIQCVVALPDKPAANKMDKEKHDKDKQQKVDDDVLICNKFEKATTTAAIFLNVFLSKCGNKSEEIDYRPLFENFVQDLLCTVNKPEWPATELLLCILGRMLVQNFSNKSTDMSLRVASLDYLGVVAARLRRDSVLSRCKLNSIDHMIKDIKQEEMKDKDESTQKKKKAEMNNDERSQFLQRILLDFLAVNSQNDESLKYARHFYIAWWYKDLVNEKTQIVSGEKKDVNRSSKRNGKSSDSEEEEDDEEDPEPVDTEKENADKFRIIEEKKKVLLGRIKPFQESISSSSGNRVQVFQTYIDYNSAELIVQFLASKRHFSQSFDQYLKAILMVLKETSIAIRTKAMKCLTMIVEADPSVLGRHDMQMGVNQSILDQSTSVREAAVDLIGKFVLRRPELIHKYYEILSPRILDTGVSVRKRVIKILKDICVECPEFPKIPEICVKMIRRINDEEGIRKLVMEVFQNMWFTPTKHDEALLRKVFHITDVVASSKEIGLEWFEQLLVSLYKPKEDKDDSTKINTEPPKALLTACRQIVDCLVENILRLEENSAHSGASERLLACVTTLQSFAKIRPQLLIKHASTLQPYLGLKCHTDGDTKIISCVARMLELVVPLMEHPSDSFLAQLEEDAMKLIFQYNRPIISSCLSCLGSIINKVTHNFKLIRDCFKRFNMMLREFRMNLETYNLDFQKNMRNRFQLRRALFVVGLLLRHFDFTNPEVLGDLPPETKDQVYLNMMYFIQQNDVDIQVNTLKAIGNICIRHHEFMLEPELKEFYHRQLSVEDAPLQMKIDVLLNVESYLIEEENRMIQQDLEWSKRSKEENLKEMNDVSSGMASTVIQQYLQEVMKCYLHQNLPVRQPALKVIQLVCNQGLVHPAQFIPSLICMSTDPEKSISHSADKMLSEIEKKYPGFVHSQASIGIDLSHRLQKIIHSDSIVRGYAVKEKGEYPTALNGYLYSLLRNSRQQRRALILKVIKHFDEQARSSLSYMLYLADNLAYFPYQVQDEALFIVHHIELLVSNSGTNLLQSFREGLISDAQSKMMEADNGELMSNVVSALDEDDDEEALAARVPENVCHLQACLTAAQGCLLLLMLKQHIKDVYGLSDGKIQLYSPSEAVKVYEKTISRRSNALFNPKTTLQKLKEGAPPDYLDENGQRDLIRQYLDFKHLMLQLDPDDAEEDENSRALNNLGGTLNPALNPNAPAAILTEADQVVLQNYKDHSPPKVPKMVISHRRFDGETKRTPRSHRSSEKARKVRHKKKRRKIMSDSESDENDFSDPDFLV</sequence>
<evidence type="ECO:0000256" key="4">
    <source>
        <dbReference type="ARBA" id="ARBA00023242"/>
    </source>
</evidence>
<protein>
    <recommendedName>
        <fullName evidence="6">Nipped-B protein</fullName>
    </recommendedName>
</protein>
<keyword evidence="10" id="KW-1185">Reference proteome</keyword>
<dbReference type="InterPro" id="IPR026003">
    <property type="entry name" value="Cohesin_HEAT"/>
</dbReference>
<dbReference type="Pfam" id="PF12765">
    <property type="entry name" value="Cohesin_HEAT"/>
    <property type="match status" value="1"/>
</dbReference>
<evidence type="ECO:0000256" key="5">
    <source>
        <dbReference type="ARBA" id="ARBA00023306"/>
    </source>
</evidence>
<evidence type="ECO:0000313" key="9">
    <source>
        <dbReference type="EnsemblMetazoa" id="XP_019765175.1"/>
    </source>
</evidence>
<keyword evidence="3 6" id="KW-0677">Repeat</keyword>
<dbReference type="CDD" id="cd23958">
    <property type="entry name" value="SCC2"/>
    <property type="match status" value="1"/>
</dbReference>
<dbReference type="GO" id="GO:0090694">
    <property type="term" value="C:Scc2-Scc4 cohesin loading complex"/>
    <property type="evidence" value="ECO:0007669"/>
    <property type="project" value="TreeGrafter"/>
</dbReference>
<dbReference type="GeneID" id="109540993"/>
<feature type="region of interest" description="Disordered" evidence="7">
    <location>
        <begin position="156"/>
        <end position="181"/>
    </location>
</feature>
<evidence type="ECO:0000256" key="3">
    <source>
        <dbReference type="ARBA" id="ARBA00022737"/>
    </source>
</evidence>
<reference evidence="9" key="2">
    <citation type="submission" date="2024-08" db="UniProtKB">
        <authorList>
            <consortium name="EnsemblMetazoa"/>
        </authorList>
    </citation>
    <scope>IDENTIFICATION</scope>
</reference>